<organism evidence="1 2">
    <name type="scientific">Azospirillum oleiclasticum</name>
    <dbReference type="NCBI Taxonomy" id="2735135"/>
    <lineage>
        <taxon>Bacteria</taxon>
        <taxon>Pseudomonadati</taxon>
        <taxon>Pseudomonadota</taxon>
        <taxon>Alphaproteobacteria</taxon>
        <taxon>Rhodospirillales</taxon>
        <taxon>Azospirillaceae</taxon>
        <taxon>Azospirillum</taxon>
    </lineage>
</organism>
<dbReference type="RefSeq" id="WP_180281798.1">
    <property type="nucleotide sequence ID" value="NZ_JABFDB010000005.1"/>
</dbReference>
<dbReference type="EMBL" id="JABFDB010000005">
    <property type="protein sequence ID" value="NYZ20028.1"/>
    <property type="molecule type" value="Genomic_DNA"/>
</dbReference>
<protein>
    <submittedName>
        <fullName evidence="1">DUF5131 family protein</fullName>
    </submittedName>
</protein>
<evidence type="ECO:0000313" key="1">
    <source>
        <dbReference type="EMBL" id="NYZ20028.1"/>
    </source>
</evidence>
<sequence length="311" mass="34754">MGDKTGIQWTEATWNPVAGCTVVSPGCTNCYAMKDAARIVRMGGKGAKKYVGLTRDSKGGPVWTGDIRIADDDTFAMPLRWRRPRGIFVNSMSDLFHTDVPFVVAARVWWVIGQCAGFLDPSRTRGHRFQILTKRSARMAEFLAGWANTEIRRGWIENLYEQGRGEVFDWMNGPAYWPDVFPNLTIGFSAENQERFDARWADLRHLAGTGWTIMVSVEPCLGSIRLPPDFLALGHRGWVIVGGESGPKARLMPEHCVLPILHQCRDAGVPFYLKQLGTAMAAVLGLRHPKGGEPAEWPEDLRVREFPGMAR</sequence>
<dbReference type="Proteomes" id="UP000584642">
    <property type="component" value="Unassembled WGS sequence"/>
</dbReference>
<name>A0ABX2TA59_9PROT</name>
<keyword evidence="2" id="KW-1185">Reference proteome</keyword>
<gene>
    <name evidence="1" type="ORF">HND93_09905</name>
</gene>
<evidence type="ECO:0000313" key="2">
    <source>
        <dbReference type="Proteomes" id="UP000584642"/>
    </source>
</evidence>
<dbReference type="Pfam" id="PF07505">
    <property type="entry name" value="DUF5131"/>
    <property type="match status" value="1"/>
</dbReference>
<accession>A0ABX2TA59</accession>
<reference evidence="1 2" key="1">
    <citation type="submission" date="2020-05" db="EMBL/GenBank/DDBJ databases">
        <title>Azospirillum oleiclasticum sp. nov, a nitrogen-fixing and heavy crude oil-emulsifying bacterium isolated from the crude oil of Yumen Oilfield.</title>
        <authorList>
            <person name="Wu D."/>
            <person name="Cai M."/>
            <person name="Zhang X."/>
        </authorList>
    </citation>
    <scope>NUCLEOTIDE SEQUENCE [LARGE SCALE GENOMIC DNA]</scope>
    <source>
        <strain evidence="1 2">ROY-1-1-2</strain>
    </source>
</reference>
<comment type="caution">
    <text evidence="1">The sequence shown here is derived from an EMBL/GenBank/DDBJ whole genome shotgun (WGS) entry which is preliminary data.</text>
</comment>
<proteinExistence type="predicted"/>
<dbReference type="InterPro" id="IPR011101">
    <property type="entry name" value="DUF5131"/>
</dbReference>